<sequence>MFRLFKKYVYTREVRDGRAKPTVNRRRIYQCCWLVCRGIRLNRQL</sequence>
<gene>
    <name evidence="1" type="ORF">ACAOBT_LOCUS8770</name>
</gene>
<comment type="caution">
    <text evidence="1">The sequence shown here is derived from an EMBL/GenBank/DDBJ whole genome shotgun (WGS) entry which is preliminary data.</text>
</comment>
<dbReference type="Proteomes" id="UP001152888">
    <property type="component" value="Unassembled WGS sequence"/>
</dbReference>
<evidence type="ECO:0000313" key="1">
    <source>
        <dbReference type="EMBL" id="CAH1970156.1"/>
    </source>
</evidence>
<reference evidence="1" key="1">
    <citation type="submission" date="2022-03" db="EMBL/GenBank/DDBJ databases">
        <authorList>
            <person name="Sayadi A."/>
        </authorList>
    </citation>
    <scope>NUCLEOTIDE SEQUENCE</scope>
</reference>
<dbReference type="AlphaFoldDB" id="A0A9P0KB47"/>
<proteinExistence type="predicted"/>
<dbReference type="EMBL" id="CAKOFQ010006770">
    <property type="protein sequence ID" value="CAH1970156.1"/>
    <property type="molecule type" value="Genomic_DNA"/>
</dbReference>
<name>A0A9P0KB47_ACAOB</name>
<keyword evidence="2" id="KW-1185">Reference proteome</keyword>
<accession>A0A9P0KB47</accession>
<organism evidence="1 2">
    <name type="scientific">Acanthoscelides obtectus</name>
    <name type="common">Bean weevil</name>
    <name type="synonym">Bruchus obtectus</name>
    <dbReference type="NCBI Taxonomy" id="200917"/>
    <lineage>
        <taxon>Eukaryota</taxon>
        <taxon>Metazoa</taxon>
        <taxon>Ecdysozoa</taxon>
        <taxon>Arthropoda</taxon>
        <taxon>Hexapoda</taxon>
        <taxon>Insecta</taxon>
        <taxon>Pterygota</taxon>
        <taxon>Neoptera</taxon>
        <taxon>Endopterygota</taxon>
        <taxon>Coleoptera</taxon>
        <taxon>Polyphaga</taxon>
        <taxon>Cucujiformia</taxon>
        <taxon>Chrysomeloidea</taxon>
        <taxon>Chrysomelidae</taxon>
        <taxon>Bruchinae</taxon>
        <taxon>Bruchini</taxon>
        <taxon>Acanthoscelides</taxon>
    </lineage>
</organism>
<protein>
    <submittedName>
        <fullName evidence="1">Uncharacterized protein</fullName>
    </submittedName>
</protein>
<evidence type="ECO:0000313" key="2">
    <source>
        <dbReference type="Proteomes" id="UP001152888"/>
    </source>
</evidence>